<organism evidence="3 4">
    <name type="scientific">Haematococcus lacustris</name>
    <name type="common">Green alga</name>
    <name type="synonym">Haematococcus pluvialis</name>
    <dbReference type="NCBI Taxonomy" id="44745"/>
    <lineage>
        <taxon>Eukaryota</taxon>
        <taxon>Viridiplantae</taxon>
        <taxon>Chlorophyta</taxon>
        <taxon>core chlorophytes</taxon>
        <taxon>Chlorophyceae</taxon>
        <taxon>CS clade</taxon>
        <taxon>Chlamydomonadales</taxon>
        <taxon>Haematococcaceae</taxon>
        <taxon>Haematococcus</taxon>
    </lineage>
</organism>
<evidence type="ECO:0000256" key="1">
    <source>
        <dbReference type="SAM" id="Coils"/>
    </source>
</evidence>
<accession>A0A6A0AI21</accession>
<name>A0A6A0AI21_HAELA</name>
<dbReference type="PANTHER" id="PTHR31935:SF1">
    <property type="entry name" value="COILED-COIL DOMAIN-CONTAINING PROTEIN 13"/>
    <property type="match status" value="1"/>
</dbReference>
<feature type="region of interest" description="Disordered" evidence="2">
    <location>
        <begin position="37"/>
        <end position="58"/>
    </location>
</feature>
<reference evidence="3 4" key="1">
    <citation type="submission" date="2020-02" db="EMBL/GenBank/DDBJ databases">
        <title>Draft genome sequence of Haematococcus lacustris strain NIES-144.</title>
        <authorList>
            <person name="Morimoto D."/>
            <person name="Nakagawa S."/>
            <person name="Yoshida T."/>
            <person name="Sawayama S."/>
        </authorList>
    </citation>
    <scope>NUCLEOTIDE SEQUENCE [LARGE SCALE GENOMIC DNA]</scope>
    <source>
        <strain evidence="3 4">NIES-144</strain>
    </source>
</reference>
<feature type="coiled-coil region" evidence="1">
    <location>
        <begin position="69"/>
        <end position="103"/>
    </location>
</feature>
<evidence type="ECO:0000256" key="2">
    <source>
        <dbReference type="SAM" id="MobiDB-lite"/>
    </source>
</evidence>
<evidence type="ECO:0000313" key="4">
    <source>
        <dbReference type="Proteomes" id="UP000485058"/>
    </source>
</evidence>
<proteinExistence type="predicted"/>
<gene>
    <name evidence="3" type="ORF">HaLaN_30759</name>
</gene>
<comment type="caution">
    <text evidence="3">The sequence shown here is derived from an EMBL/GenBank/DDBJ whole genome shotgun (WGS) entry which is preliminary data.</text>
</comment>
<protein>
    <submittedName>
        <fullName evidence="3">Uncharacterized protein</fullName>
    </submittedName>
</protein>
<dbReference type="AlphaFoldDB" id="A0A6A0AI21"/>
<keyword evidence="1" id="KW-0175">Coiled coil</keyword>
<dbReference type="Proteomes" id="UP000485058">
    <property type="component" value="Unassembled WGS sequence"/>
</dbReference>
<evidence type="ECO:0000313" key="3">
    <source>
        <dbReference type="EMBL" id="GFH31674.1"/>
    </source>
</evidence>
<keyword evidence="4" id="KW-1185">Reference proteome</keyword>
<dbReference type="EMBL" id="BLLF01005819">
    <property type="protein sequence ID" value="GFH31674.1"/>
    <property type="molecule type" value="Genomic_DNA"/>
</dbReference>
<dbReference type="InterPro" id="IPR038929">
    <property type="entry name" value="CCDC13"/>
</dbReference>
<sequence length="246" mass="26635">MADIAIQDVQAAKIIELSKKNRQLTLALERERLVATKLRSEPQGQQGGAVASSGSLDPSSVEEIARSVVEQAAEAAEAANKEAAMWKERHQAQTNKMAQLEQKVLEGGTSSDWKGRREVIQMLRDQVKALKAAQGLVPEGRQEAATKKVLSKISGTKTAEMERVAGELAVARAELDSLKAKYDAAVSRRKVLENEIASMKEKVAVVLDKSRNDDKLVAALRTELANIRRGAASAANKVTSRLMLAP</sequence>
<dbReference type="PANTHER" id="PTHR31935">
    <property type="entry name" value="COILED-COIL DOMAIN-CONTAINING PROTEIN 13"/>
    <property type="match status" value="1"/>
</dbReference>
<feature type="coiled-coil region" evidence="1">
    <location>
        <begin position="161"/>
        <end position="209"/>
    </location>
</feature>